<organism evidence="1 2">
    <name type="scientific">Didymella rabiei</name>
    <name type="common">Chickpea ascochyta blight fungus</name>
    <name type="synonym">Mycosphaerella rabiei</name>
    <dbReference type="NCBI Taxonomy" id="5454"/>
    <lineage>
        <taxon>Eukaryota</taxon>
        <taxon>Fungi</taxon>
        <taxon>Dikarya</taxon>
        <taxon>Ascomycota</taxon>
        <taxon>Pezizomycotina</taxon>
        <taxon>Dothideomycetes</taxon>
        <taxon>Pleosporomycetidae</taxon>
        <taxon>Pleosporales</taxon>
        <taxon>Pleosporineae</taxon>
        <taxon>Didymellaceae</taxon>
        <taxon>Ascochyta</taxon>
    </lineage>
</organism>
<dbReference type="Proteomes" id="UP000076837">
    <property type="component" value="Unassembled WGS sequence"/>
</dbReference>
<proteinExistence type="predicted"/>
<dbReference type="EMBL" id="JYNV01000169">
    <property type="protein sequence ID" value="KZM24251.1"/>
    <property type="molecule type" value="Genomic_DNA"/>
</dbReference>
<keyword evidence="2" id="KW-1185">Reference proteome</keyword>
<sequence>MEVAGLVLGAVPFLRADLDPVLDLALAEHRNLSLTFSFEQPPNSEGVDVMSDFEGRGSVAQFYSLPADSVAGLLASAVSLADAASGLPVKPQSIIINAQVPHVHDEMPCGPATQLNTDAAADDRPDLHETSLMPRSEDFVHILRALVEAHEDGLQATRQLLAICNTSKT</sequence>
<comment type="caution">
    <text evidence="1">The sequence shown here is derived from an EMBL/GenBank/DDBJ whole genome shotgun (WGS) entry which is preliminary data.</text>
</comment>
<dbReference type="AlphaFoldDB" id="A0A163FBI9"/>
<evidence type="ECO:0000313" key="2">
    <source>
        <dbReference type="Proteomes" id="UP000076837"/>
    </source>
</evidence>
<name>A0A163FBI9_DIDRA</name>
<accession>A0A163FBI9</accession>
<evidence type="ECO:0000313" key="1">
    <source>
        <dbReference type="EMBL" id="KZM24251.1"/>
    </source>
</evidence>
<gene>
    <name evidence="1" type="ORF">ST47_g4605</name>
</gene>
<protein>
    <submittedName>
        <fullName evidence="1">Uncharacterized protein</fullName>
    </submittedName>
</protein>
<reference evidence="1 2" key="1">
    <citation type="journal article" date="2016" name="Sci. Rep.">
        <title>Draft genome sequencing and secretome analysis of fungal phytopathogen Ascochyta rabiei provides insight into the necrotrophic effector repertoire.</title>
        <authorList>
            <person name="Verma S."/>
            <person name="Gazara R.K."/>
            <person name="Nizam S."/>
            <person name="Parween S."/>
            <person name="Chattopadhyay D."/>
            <person name="Verma P.K."/>
        </authorList>
    </citation>
    <scope>NUCLEOTIDE SEQUENCE [LARGE SCALE GENOMIC DNA]</scope>
    <source>
        <strain evidence="1 2">ArDII</strain>
    </source>
</reference>